<keyword evidence="3" id="KW-1185">Reference proteome</keyword>
<keyword evidence="1" id="KW-0732">Signal</keyword>
<evidence type="ECO:0000256" key="1">
    <source>
        <dbReference type="SAM" id="SignalP"/>
    </source>
</evidence>
<reference evidence="2 3" key="1">
    <citation type="submission" date="2021-07" db="EMBL/GenBank/DDBJ databases">
        <authorList>
            <person name="Palmer J.M."/>
        </authorList>
    </citation>
    <scope>NUCLEOTIDE SEQUENCE [LARGE SCALE GENOMIC DNA]</scope>
    <source>
        <strain evidence="2 3">AT_MEX2019</strain>
        <tissue evidence="2">Muscle</tissue>
    </source>
</reference>
<comment type="caution">
    <text evidence="2">The sequence shown here is derived from an EMBL/GenBank/DDBJ whole genome shotgun (WGS) entry which is preliminary data.</text>
</comment>
<evidence type="ECO:0000313" key="2">
    <source>
        <dbReference type="EMBL" id="MED6252426.1"/>
    </source>
</evidence>
<name>A0ABU7BP23_9TELE</name>
<protein>
    <recommendedName>
        <fullName evidence="4">Secreted protein</fullName>
    </recommendedName>
</protein>
<sequence>MLFFFCFFLPVFQMYYPITFCHLLPVARFLSPALCLSCSFRNIFSESFLALCVTHLHCSTDCARQQLEDKRWRCMSGLRRRIRESYQSFTKTTEVRVTVKYLFRHRFINGVALLVF</sequence>
<proteinExistence type="predicted"/>
<dbReference type="EMBL" id="JAHUTI010061515">
    <property type="protein sequence ID" value="MED6252426.1"/>
    <property type="molecule type" value="Genomic_DNA"/>
</dbReference>
<organism evidence="2 3">
    <name type="scientific">Ataeniobius toweri</name>
    <dbReference type="NCBI Taxonomy" id="208326"/>
    <lineage>
        <taxon>Eukaryota</taxon>
        <taxon>Metazoa</taxon>
        <taxon>Chordata</taxon>
        <taxon>Craniata</taxon>
        <taxon>Vertebrata</taxon>
        <taxon>Euteleostomi</taxon>
        <taxon>Actinopterygii</taxon>
        <taxon>Neopterygii</taxon>
        <taxon>Teleostei</taxon>
        <taxon>Neoteleostei</taxon>
        <taxon>Acanthomorphata</taxon>
        <taxon>Ovalentaria</taxon>
        <taxon>Atherinomorphae</taxon>
        <taxon>Cyprinodontiformes</taxon>
        <taxon>Goodeidae</taxon>
        <taxon>Ataeniobius</taxon>
    </lineage>
</organism>
<feature type="chain" id="PRO_5046316302" description="Secreted protein" evidence="1">
    <location>
        <begin position="22"/>
        <end position="116"/>
    </location>
</feature>
<gene>
    <name evidence="2" type="ORF">ATANTOWER_011594</name>
</gene>
<feature type="signal peptide" evidence="1">
    <location>
        <begin position="1"/>
        <end position="21"/>
    </location>
</feature>
<evidence type="ECO:0008006" key="4">
    <source>
        <dbReference type="Google" id="ProtNLM"/>
    </source>
</evidence>
<accession>A0ABU7BP23</accession>
<evidence type="ECO:0000313" key="3">
    <source>
        <dbReference type="Proteomes" id="UP001345963"/>
    </source>
</evidence>
<dbReference type="Proteomes" id="UP001345963">
    <property type="component" value="Unassembled WGS sequence"/>
</dbReference>